<dbReference type="PANTHER" id="PTHR31280">
    <property type="entry name" value="PROTEIN UNC-13 HOMOLOG"/>
    <property type="match status" value="1"/>
</dbReference>
<evidence type="ECO:0000313" key="2">
    <source>
        <dbReference type="EMBL" id="WOL07070.1"/>
    </source>
</evidence>
<sequence>MHQSRPSTSRNTQRLFIRLNTLHYLLAHLHALDKSLSFSCNGGPHHSGLYVQSVAEARIHSGGLHPEAELDISGVLTDRAQPLAVKEVMKASFEAFLMVLLAGGNDQAFTFDDYDSVVEDFQSLKRVLCSSWEGLVAEEVVEREAEVAKGIVALMALPTSSTSAAATKVSLAHLCRSQQQHIPGDSTSSYASVAAATATTGSVGLQLRSSFSLEHAQLQVAGKNSGRKNRRR</sequence>
<keyword evidence="3" id="KW-1185">Reference proteome</keyword>
<dbReference type="Proteomes" id="UP001327560">
    <property type="component" value="Chromosome 5"/>
</dbReference>
<proteinExistence type="predicted"/>
<protein>
    <recommendedName>
        <fullName evidence="1">MHD2 domain-containing protein</fullName>
    </recommendedName>
</protein>
<evidence type="ECO:0000259" key="1">
    <source>
        <dbReference type="PROSITE" id="PS51259"/>
    </source>
</evidence>
<accession>A0AAQ3KGR6</accession>
<dbReference type="InterPro" id="IPR008528">
    <property type="entry name" value="unc-13_homologue"/>
</dbReference>
<organism evidence="2 3">
    <name type="scientific">Canna indica</name>
    <name type="common">Indian-shot</name>
    <dbReference type="NCBI Taxonomy" id="4628"/>
    <lineage>
        <taxon>Eukaryota</taxon>
        <taxon>Viridiplantae</taxon>
        <taxon>Streptophyta</taxon>
        <taxon>Embryophyta</taxon>
        <taxon>Tracheophyta</taxon>
        <taxon>Spermatophyta</taxon>
        <taxon>Magnoliopsida</taxon>
        <taxon>Liliopsida</taxon>
        <taxon>Zingiberales</taxon>
        <taxon>Cannaceae</taxon>
        <taxon>Canna</taxon>
    </lineage>
</organism>
<dbReference type="EMBL" id="CP136894">
    <property type="protein sequence ID" value="WOL07070.1"/>
    <property type="molecule type" value="Genomic_DNA"/>
</dbReference>
<dbReference type="PANTHER" id="PTHR31280:SF1">
    <property type="entry name" value="OS03G0138600 PROTEIN"/>
    <property type="match status" value="1"/>
</dbReference>
<dbReference type="AlphaFoldDB" id="A0AAQ3KGR6"/>
<dbReference type="InterPro" id="IPR057984">
    <property type="entry name" value="PATROL1_C"/>
</dbReference>
<dbReference type="PROSITE" id="PS51259">
    <property type="entry name" value="MHD2"/>
    <property type="match status" value="1"/>
</dbReference>
<evidence type="ECO:0000313" key="3">
    <source>
        <dbReference type="Proteomes" id="UP001327560"/>
    </source>
</evidence>
<reference evidence="2 3" key="1">
    <citation type="submission" date="2023-10" db="EMBL/GenBank/DDBJ databases">
        <title>Chromosome-scale genome assembly provides insights into flower coloration mechanisms of Canna indica.</title>
        <authorList>
            <person name="Li C."/>
        </authorList>
    </citation>
    <scope>NUCLEOTIDE SEQUENCE [LARGE SCALE GENOMIC DNA]</scope>
    <source>
        <tissue evidence="2">Flower</tissue>
    </source>
</reference>
<gene>
    <name evidence="2" type="ORF">Cni_G15806</name>
</gene>
<feature type="domain" description="MHD2" evidence="1">
    <location>
        <begin position="55"/>
        <end position="166"/>
    </location>
</feature>
<name>A0AAQ3KGR6_9LILI</name>
<dbReference type="Pfam" id="PF25761">
    <property type="entry name" value="TPR_PATROL1"/>
    <property type="match status" value="2"/>
</dbReference>
<dbReference type="InterPro" id="IPR014772">
    <property type="entry name" value="Munc13_dom-2"/>
</dbReference>